<reference evidence="1 2" key="1">
    <citation type="submission" date="2018-06" db="EMBL/GenBank/DDBJ databases">
        <title>Comparative genomics reveals the genomic features of Rhizophagus irregularis, R. cerebriforme, R. diaphanum and Gigaspora rosea, and their symbiotic lifestyle signature.</title>
        <authorList>
            <person name="Morin E."/>
            <person name="San Clemente H."/>
            <person name="Chen E.C.H."/>
            <person name="De La Providencia I."/>
            <person name="Hainaut M."/>
            <person name="Kuo A."/>
            <person name="Kohler A."/>
            <person name="Murat C."/>
            <person name="Tang N."/>
            <person name="Roy S."/>
            <person name="Loubradou J."/>
            <person name="Henrissat B."/>
            <person name="Grigoriev I.V."/>
            <person name="Corradi N."/>
            <person name="Roux C."/>
            <person name="Martin F.M."/>
        </authorList>
    </citation>
    <scope>NUCLEOTIDE SEQUENCE [LARGE SCALE GENOMIC DNA]</scope>
    <source>
        <strain evidence="1 2">DAOM 194757</strain>
    </source>
</reference>
<dbReference type="Proteomes" id="UP000266673">
    <property type="component" value="Unassembled WGS sequence"/>
</dbReference>
<gene>
    <name evidence="1" type="ORF">C2G38_2193463</name>
</gene>
<evidence type="ECO:0000313" key="2">
    <source>
        <dbReference type="Proteomes" id="UP000266673"/>
    </source>
</evidence>
<evidence type="ECO:0000313" key="1">
    <source>
        <dbReference type="EMBL" id="RIB14999.1"/>
    </source>
</evidence>
<dbReference type="EMBL" id="QKWP01000778">
    <property type="protein sequence ID" value="RIB14999.1"/>
    <property type="molecule type" value="Genomic_DNA"/>
</dbReference>
<protein>
    <submittedName>
        <fullName evidence="1">Uncharacterized protein</fullName>
    </submittedName>
</protein>
<dbReference type="STRING" id="44941.A0A397V1V9"/>
<proteinExistence type="predicted"/>
<name>A0A397V1V9_9GLOM</name>
<sequence length="285" mass="33496">MDNDLTDLNIKWIKSLQSGKQFLVIYNTYQPKKDKTFHLAPDRETVLAELWDWAKRMSTLPFEEQKSASLICHLKKDVQGIVYAPRTNFSELHIKEYHGSDFGNVDKAWKDVDLVAYTSTLKIGVSCTDLNVKDYIYYIEQRSLNVPITEEVLFNWLLKAKRECLPQELQNRKIFPNTEFIIRNKDIPTVQLWRMVDFLKKAAEEISKIANANILNYEMVDYLENKPKKTLEEMHALSRFHIANCYGISPESLIEEFITDYAVEAIIREYYRNDRLTTITQAEKH</sequence>
<dbReference type="OrthoDB" id="2373574at2759"/>
<dbReference type="AlphaFoldDB" id="A0A397V1V9"/>
<accession>A0A397V1V9</accession>
<keyword evidence="2" id="KW-1185">Reference proteome</keyword>
<comment type="caution">
    <text evidence="1">The sequence shown here is derived from an EMBL/GenBank/DDBJ whole genome shotgun (WGS) entry which is preliminary data.</text>
</comment>
<organism evidence="1 2">
    <name type="scientific">Gigaspora rosea</name>
    <dbReference type="NCBI Taxonomy" id="44941"/>
    <lineage>
        <taxon>Eukaryota</taxon>
        <taxon>Fungi</taxon>
        <taxon>Fungi incertae sedis</taxon>
        <taxon>Mucoromycota</taxon>
        <taxon>Glomeromycotina</taxon>
        <taxon>Glomeromycetes</taxon>
        <taxon>Diversisporales</taxon>
        <taxon>Gigasporaceae</taxon>
        <taxon>Gigaspora</taxon>
    </lineage>
</organism>